<dbReference type="Proteomes" id="UP000015354">
    <property type="component" value="Unassembled WGS sequence"/>
</dbReference>
<evidence type="ECO:0000256" key="2">
    <source>
        <dbReference type="SAM" id="Phobius"/>
    </source>
</evidence>
<gene>
    <name evidence="3" type="ORF">STCU_10112</name>
</gene>
<feature type="transmembrane region" description="Helical" evidence="2">
    <location>
        <begin position="49"/>
        <end position="71"/>
    </location>
</feature>
<dbReference type="AlphaFoldDB" id="S9TNB6"/>
<evidence type="ECO:0000313" key="4">
    <source>
        <dbReference type="Proteomes" id="UP000015354"/>
    </source>
</evidence>
<sequence>MEVGWTARDGPAAVGLAEIEQAAMEQCMDFHNSTTSPLHSRTRRERPGAAAAAAAAAAASAGLCIIPMYHLPLTILESSMSDVEPSQNLTAAAEVEKSHALSYTGLQHRRSSCSSLVRHNSIMNTNTTANTTHMEHPLPHASIGSLHQRLPSCQSLMQHLRTLSTGSYASVHHKHNYNYLDRAKFPRGRSTGVDYGFDPTLAASGGGAAAPYGNVVYFSLPVGEAFFSVLQRAWNPQLTIAPAAATGPSPLVPRARRPSPREAGGPSPLNVRALVECTVSEPLAPPVPLLHMVDLLAPQWEAEGLYEAARREEHAAEQQKQMMQR</sequence>
<comment type="caution">
    <text evidence="3">The sequence shown here is derived from an EMBL/GenBank/DDBJ whole genome shotgun (WGS) entry which is preliminary data.</text>
</comment>
<reference evidence="3 4" key="1">
    <citation type="journal article" date="2013" name="PLoS ONE">
        <title>Predicting the Proteins of Angomonas deanei, Strigomonas culicis and Their Respective Endosymbionts Reveals New Aspects of the Trypanosomatidae Family.</title>
        <authorList>
            <person name="Motta M.C."/>
            <person name="Martins A.C."/>
            <person name="de Souza S.S."/>
            <person name="Catta-Preta C.M."/>
            <person name="Silva R."/>
            <person name="Klein C.C."/>
            <person name="de Almeida L.G."/>
            <person name="de Lima Cunha O."/>
            <person name="Ciapina L.P."/>
            <person name="Brocchi M."/>
            <person name="Colabardini A.C."/>
            <person name="de Araujo Lima B."/>
            <person name="Machado C.R."/>
            <person name="de Almeida Soares C.M."/>
            <person name="Probst C.M."/>
            <person name="de Menezes C.B."/>
            <person name="Thompson C.E."/>
            <person name="Bartholomeu D.C."/>
            <person name="Gradia D.F."/>
            <person name="Pavoni D.P."/>
            <person name="Grisard E.C."/>
            <person name="Fantinatti-Garboggini F."/>
            <person name="Marchini F.K."/>
            <person name="Rodrigues-Luiz G.F."/>
            <person name="Wagner G."/>
            <person name="Goldman G.H."/>
            <person name="Fietto J.L."/>
            <person name="Elias M.C."/>
            <person name="Goldman M.H."/>
            <person name="Sagot M.F."/>
            <person name="Pereira M."/>
            <person name="Stoco P.H."/>
            <person name="de Mendonca-Neto R.P."/>
            <person name="Teixeira S.M."/>
            <person name="Maciel T.E."/>
            <person name="de Oliveira Mendes T.A."/>
            <person name="Urmenyi T.P."/>
            <person name="de Souza W."/>
            <person name="Schenkman S."/>
            <person name="de Vasconcelos A.T."/>
        </authorList>
    </citation>
    <scope>NUCLEOTIDE SEQUENCE [LARGE SCALE GENOMIC DNA]</scope>
</reference>
<keyword evidence="2" id="KW-0472">Membrane</keyword>
<feature type="region of interest" description="Disordered" evidence="1">
    <location>
        <begin position="245"/>
        <end position="268"/>
    </location>
</feature>
<name>S9TNB6_9TRYP</name>
<protein>
    <submittedName>
        <fullName evidence="3">Uncharacterized protein</fullName>
    </submittedName>
</protein>
<evidence type="ECO:0000313" key="3">
    <source>
        <dbReference type="EMBL" id="EPY18224.1"/>
    </source>
</evidence>
<dbReference type="EMBL" id="ATMH01010035">
    <property type="protein sequence ID" value="EPY18224.1"/>
    <property type="molecule type" value="Genomic_DNA"/>
</dbReference>
<accession>S9TNB6</accession>
<organism evidence="3 4">
    <name type="scientific">Strigomonas culicis</name>
    <dbReference type="NCBI Taxonomy" id="28005"/>
    <lineage>
        <taxon>Eukaryota</taxon>
        <taxon>Discoba</taxon>
        <taxon>Euglenozoa</taxon>
        <taxon>Kinetoplastea</taxon>
        <taxon>Metakinetoplastina</taxon>
        <taxon>Trypanosomatida</taxon>
        <taxon>Trypanosomatidae</taxon>
        <taxon>Strigomonadinae</taxon>
        <taxon>Strigomonas</taxon>
    </lineage>
</organism>
<keyword evidence="2" id="KW-0812">Transmembrane</keyword>
<keyword evidence="2" id="KW-1133">Transmembrane helix</keyword>
<evidence type="ECO:0000256" key="1">
    <source>
        <dbReference type="SAM" id="MobiDB-lite"/>
    </source>
</evidence>
<keyword evidence="4" id="KW-1185">Reference proteome</keyword>
<proteinExistence type="predicted"/>